<proteinExistence type="predicted"/>
<dbReference type="AlphaFoldDB" id="A0AAQ3PE31"/>
<dbReference type="EMBL" id="CP144700">
    <property type="protein sequence ID" value="WVZ24998.1"/>
    <property type="molecule type" value="Genomic_DNA"/>
</dbReference>
<sequence length="106" mass="11313">MSVKMFLMWNSKMLIDGGEDVIVETSLLEASNLIVLRVGPGSVLRGPSENATTDHVLPLRISSPPNDCNVNSSLSFTLQVLELNLVALEVSLGVFSPGRAIACGCR</sequence>
<evidence type="ECO:0000313" key="2">
    <source>
        <dbReference type="Proteomes" id="UP001374535"/>
    </source>
</evidence>
<dbReference type="PANTHER" id="PTHR31513:SF1">
    <property type="entry name" value="EPHRIN TYPE-B RECEPTOR"/>
    <property type="match status" value="1"/>
</dbReference>
<dbReference type="PANTHER" id="PTHR31513">
    <property type="entry name" value="EPHRIN TYPE-B RECEPTOR"/>
    <property type="match status" value="1"/>
</dbReference>
<feature type="non-terminal residue" evidence="1">
    <location>
        <position position="1"/>
    </location>
</feature>
<name>A0AAQ3PE31_VIGMU</name>
<reference evidence="1 2" key="1">
    <citation type="journal article" date="2023" name="Life. Sci Alliance">
        <title>Evolutionary insights into 3D genome organization and epigenetic landscape of Vigna mungo.</title>
        <authorList>
            <person name="Junaid A."/>
            <person name="Singh B."/>
            <person name="Bhatia S."/>
        </authorList>
    </citation>
    <scope>NUCLEOTIDE SEQUENCE [LARGE SCALE GENOMIC DNA]</scope>
    <source>
        <strain evidence="1">Urdbean</strain>
    </source>
</reference>
<evidence type="ECO:0000313" key="1">
    <source>
        <dbReference type="EMBL" id="WVZ24998.1"/>
    </source>
</evidence>
<organism evidence="1 2">
    <name type="scientific">Vigna mungo</name>
    <name type="common">Black gram</name>
    <name type="synonym">Phaseolus mungo</name>
    <dbReference type="NCBI Taxonomy" id="3915"/>
    <lineage>
        <taxon>Eukaryota</taxon>
        <taxon>Viridiplantae</taxon>
        <taxon>Streptophyta</taxon>
        <taxon>Embryophyta</taxon>
        <taxon>Tracheophyta</taxon>
        <taxon>Spermatophyta</taxon>
        <taxon>Magnoliopsida</taxon>
        <taxon>eudicotyledons</taxon>
        <taxon>Gunneridae</taxon>
        <taxon>Pentapetalae</taxon>
        <taxon>rosids</taxon>
        <taxon>fabids</taxon>
        <taxon>Fabales</taxon>
        <taxon>Fabaceae</taxon>
        <taxon>Papilionoideae</taxon>
        <taxon>50 kb inversion clade</taxon>
        <taxon>NPAAA clade</taxon>
        <taxon>indigoferoid/millettioid clade</taxon>
        <taxon>Phaseoleae</taxon>
        <taxon>Vigna</taxon>
    </lineage>
</organism>
<keyword evidence="2" id="KW-1185">Reference proteome</keyword>
<protein>
    <submittedName>
        <fullName evidence="1">Uncharacterized protein</fullName>
    </submittedName>
</protein>
<dbReference type="Proteomes" id="UP001374535">
    <property type="component" value="Chromosome 1"/>
</dbReference>
<gene>
    <name evidence="1" type="ORF">V8G54_003542</name>
</gene>
<accession>A0AAQ3PE31</accession>